<evidence type="ECO:0000259" key="1">
    <source>
        <dbReference type="Pfam" id="PF00814"/>
    </source>
</evidence>
<sequence length="232" mass="25846">MNILAMDTSNQLLGVAIVKDGVTLGEHVMHGHRDHSVRLLPAIEQLMKETKTTPADLDRIVVGQGPGSYTGVRISMATAKTMAWALGIDVIGVSSLEALAHQGELFSGYVCPFFDARRGQVYTALYASNSDSFEQTEEIVNPLFSDWLEQLREKGEKILFLSPDIEMYRSMIIEVLGEQAVIPESAIHYARPSVLAQIGAERKADDMHQIVPNYVRMTEAESNWLKQQEQQK</sequence>
<dbReference type="EMBL" id="CP008876">
    <property type="protein sequence ID" value="AIF65536.1"/>
    <property type="molecule type" value="Genomic_DNA"/>
</dbReference>
<dbReference type="InterPro" id="IPR022496">
    <property type="entry name" value="T6A_TsaB"/>
</dbReference>
<dbReference type="AlphaFoldDB" id="A0A075LGV3"/>
<dbReference type="GeneID" id="34222280"/>
<dbReference type="RefSeq" id="WP_038558161.1">
    <property type="nucleotide sequence ID" value="NZ_CP008876.1"/>
</dbReference>
<dbReference type="PANTHER" id="PTHR11735:SF11">
    <property type="entry name" value="TRNA THREONYLCARBAMOYLADENOSINE BIOSYNTHESIS PROTEIN TSAB"/>
    <property type="match status" value="1"/>
</dbReference>
<reference evidence="3 5" key="2">
    <citation type="submission" date="2016-10" db="EMBL/GenBank/DDBJ databases">
        <authorList>
            <person name="Varghese N."/>
            <person name="Submissions S."/>
        </authorList>
    </citation>
    <scope>NUCLEOTIDE SEQUENCE [LARGE SCALE GENOMIC DNA]</scope>
    <source>
        <strain evidence="3 5">DSM 21619</strain>
    </source>
</reference>
<dbReference type="EMBL" id="FOCD01000004">
    <property type="protein sequence ID" value="SEN86364.1"/>
    <property type="molecule type" value="Genomic_DNA"/>
</dbReference>
<dbReference type="Pfam" id="PF00814">
    <property type="entry name" value="TsaD"/>
    <property type="match status" value="1"/>
</dbReference>
<evidence type="ECO:0000313" key="4">
    <source>
        <dbReference type="Proteomes" id="UP000027980"/>
    </source>
</evidence>
<dbReference type="NCBIfam" id="TIGR03725">
    <property type="entry name" value="T6A_YeaZ"/>
    <property type="match status" value="1"/>
</dbReference>
<dbReference type="HOGENOM" id="CLU_064886_0_1_9"/>
<dbReference type="Gene3D" id="3.30.420.40">
    <property type="match status" value="2"/>
</dbReference>
<dbReference type="CDD" id="cd24032">
    <property type="entry name" value="ASKHA_NBD_TsaB"/>
    <property type="match status" value="1"/>
</dbReference>
<protein>
    <submittedName>
        <fullName evidence="3">tRNA threonylcarbamoyladenosine biosynthesis protein TsaB</fullName>
    </submittedName>
</protein>
<evidence type="ECO:0000313" key="2">
    <source>
        <dbReference type="EMBL" id="AIF65536.1"/>
    </source>
</evidence>
<proteinExistence type="predicted"/>
<organism evidence="2 4">
    <name type="scientific">Terribacillus saccharophilus</name>
    <dbReference type="NCBI Taxonomy" id="361277"/>
    <lineage>
        <taxon>Bacteria</taxon>
        <taxon>Bacillati</taxon>
        <taxon>Bacillota</taxon>
        <taxon>Bacilli</taxon>
        <taxon>Bacillales</taxon>
        <taxon>Bacillaceae</taxon>
        <taxon>Terribacillus</taxon>
    </lineage>
</organism>
<feature type="domain" description="Gcp-like" evidence="1">
    <location>
        <begin position="32"/>
        <end position="197"/>
    </location>
</feature>
<dbReference type="GO" id="GO:0002949">
    <property type="term" value="P:tRNA threonylcarbamoyladenosine modification"/>
    <property type="evidence" value="ECO:0007669"/>
    <property type="project" value="InterPro"/>
</dbReference>
<dbReference type="PANTHER" id="PTHR11735">
    <property type="entry name" value="TRNA N6-ADENOSINE THREONYLCARBAMOYLTRANSFERASE"/>
    <property type="match status" value="1"/>
</dbReference>
<dbReference type="GO" id="GO:0005829">
    <property type="term" value="C:cytosol"/>
    <property type="evidence" value="ECO:0007669"/>
    <property type="project" value="TreeGrafter"/>
</dbReference>
<dbReference type="KEGG" id="tap:GZ22_01995"/>
<dbReference type="Proteomes" id="UP000027980">
    <property type="component" value="Chromosome"/>
</dbReference>
<evidence type="ECO:0000313" key="5">
    <source>
        <dbReference type="Proteomes" id="UP000199735"/>
    </source>
</evidence>
<gene>
    <name evidence="2" type="ORF">GZ22_01995</name>
    <name evidence="3" type="ORF">SAMN04489762_2923</name>
</gene>
<accession>A0A075LGV3</accession>
<evidence type="ECO:0000313" key="3">
    <source>
        <dbReference type="EMBL" id="SEN86364.1"/>
    </source>
</evidence>
<name>A0A075LGV3_9BACI</name>
<dbReference type="OrthoDB" id="9784166at2"/>
<accession>A0AAX2EIB4</accession>
<dbReference type="SUPFAM" id="SSF53067">
    <property type="entry name" value="Actin-like ATPase domain"/>
    <property type="match status" value="2"/>
</dbReference>
<reference evidence="2 4" key="1">
    <citation type="submission" date="2014-07" db="EMBL/GenBank/DDBJ databases">
        <title>Complete genome sequence of a moderately halophilic bacterium Terribacillus aidingensis MP602, isolated from Cryptomeria fortunei in Tianmu mountain in China.</title>
        <authorList>
            <person name="Wang Y."/>
            <person name="Lu P."/>
            <person name="Zhang L."/>
        </authorList>
    </citation>
    <scope>NUCLEOTIDE SEQUENCE [LARGE SCALE GENOMIC DNA]</scope>
    <source>
        <strain evidence="2 4">MP602</strain>
    </source>
</reference>
<dbReference type="InterPro" id="IPR043129">
    <property type="entry name" value="ATPase_NBD"/>
</dbReference>
<dbReference type="InterPro" id="IPR000905">
    <property type="entry name" value="Gcp-like_dom"/>
</dbReference>
<dbReference type="Proteomes" id="UP000199735">
    <property type="component" value="Unassembled WGS sequence"/>
</dbReference>